<evidence type="ECO:0000256" key="9">
    <source>
        <dbReference type="ARBA" id="ARBA00023136"/>
    </source>
</evidence>
<dbReference type="InterPro" id="IPR003439">
    <property type="entry name" value="ABC_transporter-like_ATP-bd"/>
</dbReference>
<reference evidence="11 12" key="1">
    <citation type="submission" date="2016-12" db="EMBL/GenBank/DDBJ databases">
        <authorList>
            <person name="Song W.-J."/>
            <person name="Kurnit D.M."/>
        </authorList>
    </citation>
    <scope>NUCLEOTIDE SEQUENCE [LARGE SCALE GENOMIC DNA]</scope>
    <source>
        <strain evidence="11 12">DSM 19599</strain>
    </source>
</reference>
<dbReference type="AlphaFoldDB" id="A0A1M7ZLS6"/>
<dbReference type="GO" id="GO:0005886">
    <property type="term" value="C:plasma membrane"/>
    <property type="evidence" value="ECO:0007669"/>
    <property type="project" value="UniProtKB-SubCell"/>
</dbReference>
<dbReference type="Proteomes" id="UP000186406">
    <property type="component" value="Unassembled WGS sequence"/>
</dbReference>
<sequence length="510" mass="55718">MHASAVERQTEGTARVAGVFLEMNAIEKSFPGVKALQGVSFSVARGEVHGLVGENGAGKSTLMKILSGAYQADSGTLSLNGEVVTAPTPAAMIERGIAVIYQEFAQAEHLSVAENIFMNRLPRTRFGVVDWSQASVLAERAMDRLGFRIDPRRPVMDLSVAQRQMVEIARAISWNARLIVLDEPSAVLGDAELEKLFRTIRTLQADGVAFIYISHRLKEIFELCQKATVLRDGKLVSSRPIADWTTDTLIQSMVGRPIADYFPRRNARPGEEALGVSGMSRGKALRDINLSLRKGEIVGICGLAGAGRSELLRAIVGKDPIDRGEIRLHGRKTTIPSPRQAIALGIGFAPEDRKTEGLFLSQSVKFNITISKLGHFSNGLKLNLARERASVADYVRRLRVKTPEVETAVGTLSGGNQQKCVIAKQLNARCDVLLIDEPTRGVDVGARREIYELLVDMVEREGVAVLMVSSELTEIIGMCDRILVMREGEISAELPRGASEEEIMKHATLN</sequence>
<keyword evidence="4" id="KW-0762">Sugar transport</keyword>
<dbReference type="SUPFAM" id="SSF52540">
    <property type="entry name" value="P-loop containing nucleoside triphosphate hydrolases"/>
    <property type="match status" value="2"/>
</dbReference>
<dbReference type="PROSITE" id="PS50893">
    <property type="entry name" value="ABC_TRANSPORTER_2"/>
    <property type="match status" value="2"/>
</dbReference>
<protein>
    <submittedName>
        <fullName evidence="11">Monosaccharide ABC transporter ATP-binding protein, CUT2 family (TC 3.A.1.2.-)</fullName>
    </submittedName>
</protein>
<evidence type="ECO:0000256" key="1">
    <source>
        <dbReference type="ARBA" id="ARBA00004202"/>
    </source>
</evidence>
<dbReference type="STRING" id="1123029.SAMN02745172_02406"/>
<evidence type="ECO:0000256" key="5">
    <source>
        <dbReference type="ARBA" id="ARBA00022737"/>
    </source>
</evidence>
<dbReference type="Pfam" id="PF00005">
    <property type="entry name" value="ABC_tran"/>
    <property type="match status" value="2"/>
</dbReference>
<keyword evidence="2" id="KW-0813">Transport</keyword>
<accession>A0A1M7ZLS6</accession>
<evidence type="ECO:0000313" key="11">
    <source>
        <dbReference type="EMBL" id="SHO65759.1"/>
    </source>
</evidence>
<dbReference type="SMART" id="SM00382">
    <property type="entry name" value="AAA"/>
    <property type="match status" value="2"/>
</dbReference>
<dbReference type="CDD" id="cd03216">
    <property type="entry name" value="ABC_Carb_Monos_I"/>
    <property type="match status" value="1"/>
</dbReference>
<keyword evidence="9" id="KW-0472">Membrane</keyword>
<dbReference type="PANTHER" id="PTHR43790:SF3">
    <property type="entry name" value="D-ALLOSE IMPORT ATP-BINDING PROTEIN ALSA-RELATED"/>
    <property type="match status" value="1"/>
</dbReference>
<dbReference type="GO" id="GO:0005524">
    <property type="term" value="F:ATP binding"/>
    <property type="evidence" value="ECO:0007669"/>
    <property type="project" value="UniProtKB-KW"/>
</dbReference>
<keyword evidence="3" id="KW-1003">Cell membrane</keyword>
<evidence type="ECO:0000256" key="2">
    <source>
        <dbReference type="ARBA" id="ARBA00022448"/>
    </source>
</evidence>
<keyword evidence="6" id="KW-0547">Nucleotide-binding</keyword>
<dbReference type="InterPro" id="IPR003593">
    <property type="entry name" value="AAA+_ATPase"/>
</dbReference>
<proteinExistence type="predicted"/>
<evidence type="ECO:0000256" key="3">
    <source>
        <dbReference type="ARBA" id="ARBA00022475"/>
    </source>
</evidence>
<keyword evidence="8" id="KW-1278">Translocase</keyword>
<dbReference type="FunFam" id="3.40.50.300:FF:000127">
    <property type="entry name" value="Ribose import ATP-binding protein RbsA"/>
    <property type="match status" value="1"/>
</dbReference>
<comment type="subcellular location">
    <subcellularLocation>
        <location evidence="1">Cell membrane</location>
        <topology evidence="1">Peripheral membrane protein</topology>
    </subcellularLocation>
</comment>
<keyword evidence="12" id="KW-1185">Reference proteome</keyword>
<feature type="domain" description="ABC transporter" evidence="10">
    <location>
        <begin position="269"/>
        <end position="507"/>
    </location>
</feature>
<dbReference type="PANTHER" id="PTHR43790">
    <property type="entry name" value="CARBOHYDRATE TRANSPORT ATP-BINDING PROTEIN MG119-RELATED"/>
    <property type="match status" value="1"/>
</dbReference>
<evidence type="ECO:0000256" key="7">
    <source>
        <dbReference type="ARBA" id="ARBA00022840"/>
    </source>
</evidence>
<dbReference type="GO" id="GO:0016887">
    <property type="term" value="F:ATP hydrolysis activity"/>
    <property type="evidence" value="ECO:0007669"/>
    <property type="project" value="InterPro"/>
</dbReference>
<keyword evidence="5" id="KW-0677">Repeat</keyword>
<gene>
    <name evidence="11" type="ORF">SAMN02745172_02406</name>
</gene>
<keyword evidence="7 11" id="KW-0067">ATP-binding</keyword>
<dbReference type="Gene3D" id="3.40.50.300">
    <property type="entry name" value="P-loop containing nucleotide triphosphate hydrolases"/>
    <property type="match status" value="2"/>
</dbReference>
<evidence type="ECO:0000259" key="10">
    <source>
        <dbReference type="PROSITE" id="PS50893"/>
    </source>
</evidence>
<dbReference type="OrthoDB" id="9805029at2"/>
<name>A0A1M7ZLS6_9HYPH</name>
<dbReference type="EMBL" id="FRXO01000004">
    <property type="protein sequence ID" value="SHO65759.1"/>
    <property type="molecule type" value="Genomic_DNA"/>
</dbReference>
<dbReference type="CDD" id="cd03215">
    <property type="entry name" value="ABC_Carb_Monos_II"/>
    <property type="match status" value="1"/>
</dbReference>
<feature type="domain" description="ABC transporter" evidence="10">
    <location>
        <begin position="21"/>
        <end position="257"/>
    </location>
</feature>
<dbReference type="RefSeq" id="WP_073628886.1">
    <property type="nucleotide sequence ID" value="NZ_FRXO01000004.1"/>
</dbReference>
<evidence type="ECO:0000256" key="8">
    <source>
        <dbReference type="ARBA" id="ARBA00022967"/>
    </source>
</evidence>
<dbReference type="InterPro" id="IPR027417">
    <property type="entry name" value="P-loop_NTPase"/>
</dbReference>
<evidence type="ECO:0000256" key="6">
    <source>
        <dbReference type="ARBA" id="ARBA00022741"/>
    </source>
</evidence>
<evidence type="ECO:0000256" key="4">
    <source>
        <dbReference type="ARBA" id="ARBA00022597"/>
    </source>
</evidence>
<evidence type="ECO:0000313" key="12">
    <source>
        <dbReference type="Proteomes" id="UP000186406"/>
    </source>
</evidence>
<dbReference type="InterPro" id="IPR050107">
    <property type="entry name" value="ABC_carbohydrate_import_ATPase"/>
</dbReference>
<organism evidence="11 12">
    <name type="scientific">Pseudoxanthobacter soli DSM 19599</name>
    <dbReference type="NCBI Taxonomy" id="1123029"/>
    <lineage>
        <taxon>Bacteria</taxon>
        <taxon>Pseudomonadati</taxon>
        <taxon>Pseudomonadota</taxon>
        <taxon>Alphaproteobacteria</taxon>
        <taxon>Hyphomicrobiales</taxon>
        <taxon>Segnochrobactraceae</taxon>
        <taxon>Pseudoxanthobacter</taxon>
    </lineage>
</organism>